<organism evidence="3 4">
    <name type="scientific">Sphingobacterium lactis</name>
    <dbReference type="NCBI Taxonomy" id="797291"/>
    <lineage>
        <taxon>Bacteria</taxon>
        <taxon>Pseudomonadati</taxon>
        <taxon>Bacteroidota</taxon>
        <taxon>Sphingobacteriia</taxon>
        <taxon>Sphingobacteriales</taxon>
        <taxon>Sphingobacteriaceae</taxon>
        <taxon>Sphingobacterium</taxon>
    </lineage>
</organism>
<dbReference type="HAMAP" id="MF_00003">
    <property type="entry name" value="RbfA"/>
    <property type="match status" value="1"/>
</dbReference>
<proteinExistence type="inferred from homology"/>
<accession>A0A1H5RYQ8</accession>
<reference evidence="4" key="1">
    <citation type="submission" date="2016-10" db="EMBL/GenBank/DDBJ databases">
        <authorList>
            <person name="Varghese N."/>
            <person name="Submissions S."/>
        </authorList>
    </citation>
    <scope>NUCLEOTIDE SEQUENCE [LARGE SCALE GENOMIC DNA]</scope>
    <source>
        <strain evidence="4">DSM 22361</strain>
    </source>
</reference>
<dbReference type="Gene3D" id="3.30.300.20">
    <property type="match status" value="1"/>
</dbReference>
<protein>
    <recommendedName>
        <fullName evidence="2">Ribosome-binding factor A</fullName>
    </recommendedName>
</protein>
<dbReference type="SUPFAM" id="SSF89919">
    <property type="entry name" value="Ribosome-binding factor A, RbfA"/>
    <property type="match status" value="1"/>
</dbReference>
<evidence type="ECO:0000256" key="2">
    <source>
        <dbReference type="HAMAP-Rule" id="MF_00003"/>
    </source>
</evidence>
<keyword evidence="1 2" id="KW-0690">Ribosome biogenesis</keyword>
<comment type="subunit">
    <text evidence="2">Monomer. Binds 30S ribosomal subunits, but not 50S ribosomal subunits or 70S ribosomes.</text>
</comment>
<dbReference type="PANTHER" id="PTHR33515">
    <property type="entry name" value="RIBOSOME-BINDING FACTOR A, CHLOROPLASTIC-RELATED"/>
    <property type="match status" value="1"/>
</dbReference>
<dbReference type="EMBL" id="FNUT01000001">
    <property type="protein sequence ID" value="SEF43482.1"/>
    <property type="molecule type" value="Genomic_DNA"/>
</dbReference>
<evidence type="ECO:0000313" key="3">
    <source>
        <dbReference type="EMBL" id="SEF43482.1"/>
    </source>
</evidence>
<evidence type="ECO:0000313" key="4">
    <source>
        <dbReference type="Proteomes" id="UP000236731"/>
    </source>
</evidence>
<dbReference type="Pfam" id="PF02033">
    <property type="entry name" value="RBFA"/>
    <property type="match status" value="1"/>
</dbReference>
<dbReference type="GO" id="GO:0043024">
    <property type="term" value="F:ribosomal small subunit binding"/>
    <property type="evidence" value="ECO:0007669"/>
    <property type="project" value="TreeGrafter"/>
</dbReference>
<dbReference type="NCBIfam" id="TIGR00082">
    <property type="entry name" value="rbfA"/>
    <property type="match status" value="1"/>
</dbReference>
<dbReference type="AlphaFoldDB" id="A0A1H5RYQ8"/>
<comment type="subcellular location">
    <subcellularLocation>
        <location evidence="2">Cytoplasm</location>
    </subcellularLocation>
</comment>
<dbReference type="InterPro" id="IPR000238">
    <property type="entry name" value="RbfA"/>
</dbReference>
<comment type="similarity">
    <text evidence="2">Belongs to the RbfA family.</text>
</comment>
<dbReference type="GO" id="GO:0005829">
    <property type="term" value="C:cytosol"/>
    <property type="evidence" value="ECO:0007669"/>
    <property type="project" value="TreeGrafter"/>
</dbReference>
<keyword evidence="4" id="KW-1185">Reference proteome</keyword>
<evidence type="ECO:0000256" key="1">
    <source>
        <dbReference type="ARBA" id="ARBA00022517"/>
    </source>
</evidence>
<name>A0A1H5RYQ8_9SPHI</name>
<dbReference type="Proteomes" id="UP000236731">
    <property type="component" value="Unassembled WGS sequence"/>
</dbReference>
<dbReference type="InterPro" id="IPR023799">
    <property type="entry name" value="RbfA_dom_sf"/>
</dbReference>
<dbReference type="GO" id="GO:0030490">
    <property type="term" value="P:maturation of SSU-rRNA"/>
    <property type="evidence" value="ECO:0007669"/>
    <property type="project" value="UniProtKB-UniRule"/>
</dbReference>
<gene>
    <name evidence="2" type="primary">rbfA</name>
    <name evidence="3" type="ORF">SAMN05421877_101112</name>
</gene>
<comment type="function">
    <text evidence="2">One of several proteins that assist in the late maturation steps of the functional core of the 30S ribosomal subunit. Associates with free 30S ribosomal subunits (but not with 30S subunits that are part of 70S ribosomes or polysomes). Required for efficient processing of 16S rRNA. May interact with the 5'-terminal helix region of 16S rRNA.</text>
</comment>
<keyword evidence="2" id="KW-0963">Cytoplasm</keyword>
<dbReference type="InterPro" id="IPR015946">
    <property type="entry name" value="KH_dom-like_a/b"/>
</dbReference>
<sequence>MHSPRLPDFSQLFLIFVVLETQYSFSDKEIIEMGTESKRQQRFAGVIQQDLAEMFQREGGAWAPGAFITVTRVRVTPDLAIARVYLSFLNTKTAKADLDNIKSKSNEIRYKLGTRIKNQARIVPQLEFFLDDTNEYVEHMDKIFDEISKEPRQPE</sequence>
<dbReference type="PANTHER" id="PTHR33515:SF1">
    <property type="entry name" value="RIBOSOME-BINDING FACTOR A, CHLOROPLASTIC-RELATED"/>
    <property type="match status" value="1"/>
</dbReference>